<dbReference type="AlphaFoldDB" id="A0ABC9VAT1"/>
<keyword evidence="2" id="KW-1185">Reference proteome</keyword>
<proteinExistence type="predicted"/>
<dbReference type="EMBL" id="AOTZ01000009">
    <property type="protein sequence ID" value="EZP75240.1"/>
    <property type="molecule type" value="Genomic_DNA"/>
</dbReference>
<dbReference type="Pfam" id="PF13170">
    <property type="entry name" value="DUF4003"/>
    <property type="match status" value="1"/>
</dbReference>
<accession>A0ABC9VAT1</accession>
<gene>
    <name evidence="1" type="ORF">H839_17108</name>
</gene>
<organism evidence="1 2">
    <name type="scientific">Parageobacillus genomosp. 1</name>
    <dbReference type="NCBI Taxonomy" id="1295642"/>
    <lineage>
        <taxon>Bacteria</taxon>
        <taxon>Bacillati</taxon>
        <taxon>Bacillota</taxon>
        <taxon>Bacilli</taxon>
        <taxon>Bacillales</taxon>
        <taxon>Anoxybacillaceae</taxon>
        <taxon>Parageobacillus</taxon>
    </lineage>
</organism>
<dbReference type="RefSeq" id="WP_043906197.1">
    <property type="nucleotide sequence ID" value="NZ_CM002692.1"/>
</dbReference>
<reference evidence="1 2" key="1">
    <citation type="journal article" date="2014" name="Appl. Microbiol. Biotechnol.">
        <title>Transformable facultative thermophile Geobacillus stearothermophilus NUB3621 as a host strain for metabolic engineering.</title>
        <authorList>
            <person name="Blanchard K."/>
            <person name="Robic S."/>
            <person name="Matsumura I."/>
        </authorList>
    </citation>
    <scope>NUCLEOTIDE SEQUENCE [LARGE SCALE GENOMIC DNA]</scope>
    <source>
        <strain evidence="1 2">NUB3621</strain>
    </source>
</reference>
<evidence type="ECO:0000313" key="2">
    <source>
        <dbReference type="Proteomes" id="UP000023566"/>
    </source>
</evidence>
<name>A0ABC9VAT1_9BACL</name>
<comment type="caution">
    <text evidence="1">The sequence shown here is derived from an EMBL/GenBank/DDBJ whole genome shotgun (WGS) entry which is preliminary data.</text>
</comment>
<dbReference type="InterPro" id="IPR025062">
    <property type="entry name" value="DUF4003"/>
</dbReference>
<sequence length="332" mass="38526">MLAARLQQKIKIYKDIYAQLKDELKWKVPDQRILMTVASMYVVNHREFHLQRFLRLSNYIKEQVGMFSTLKSYHRFPTAAMLDIRFENPEEKFHEFLNLYEKCIQLGFGRGAFTYLAALVLMSTMEDHNDYQEKLERSLAVYKRMKAKHFFLTSSNDYPLAVLLANTGEDVNKLQDRMESFYEKLSARGFRKGNNLQFLSHILTLNKETETDLLVERCVRILDLFKQSGTKLKAMHYPAIGLLAFVDEYEKEIPTIQQMIDKLHSEKFFKWHKDVNIMMAVNIFMSDKMENSKLLETEIYTAMETIIQAQQAAFIATLAAASATSSSGGGEG</sequence>
<protein>
    <submittedName>
        <fullName evidence="1">YeaA-like protein</fullName>
    </submittedName>
</protein>
<evidence type="ECO:0000313" key="1">
    <source>
        <dbReference type="EMBL" id="EZP75240.1"/>
    </source>
</evidence>
<dbReference type="Proteomes" id="UP000023566">
    <property type="component" value="Chromosome"/>
</dbReference>